<evidence type="ECO:0000313" key="2">
    <source>
        <dbReference type="Proteomes" id="UP001620626"/>
    </source>
</evidence>
<dbReference type="Gene3D" id="1.20.1440.160">
    <property type="entry name" value="Tumor necrosis factor alpha-induced protein 8-like"/>
    <property type="match status" value="1"/>
</dbReference>
<accession>A0ABD2KXX4</accession>
<dbReference type="AlphaFoldDB" id="A0ABD2KXX4"/>
<sequence length="73" mass="8389">MLKEFYDSKTAEKVVKNGIKLIVKVGLLCRENKLSEQQQRLLSAVESEFGRLALTIQLLRNWNGRGRRRDGEG</sequence>
<protein>
    <submittedName>
        <fullName evidence="1">Uncharacterized protein</fullName>
    </submittedName>
</protein>
<dbReference type="Pfam" id="PF05527">
    <property type="entry name" value="TNFAIP8"/>
    <property type="match status" value="1"/>
</dbReference>
<evidence type="ECO:0000313" key="1">
    <source>
        <dbReference type="EMBL" id="KAL3107659.1"/>
    </source>
</evidence>
<organism evidence="1 2">
    <name type="scientific">Heterodera trifolii</name>
    <dbReference type="NCBI Taxonomy" id="157864"/>
    <lineage>
        <taxon>Eukaryota</taxon>
        <taxon>Metazoa</taxon>
        <taxon>Ecdysozoa</taxon>
        <taxon>Nematoda</taxon>
        <taxon>Chromadorea</taxon>
        <taxon>Rhabditida</taxon>
        <taxon>Tylenchina</taxon>
        <taxon>Tylenchomorpha</taxon>
        <taxon>Tylenchoidea</taxon>
        <taxon>Heteroderidae</taxon>
        <taxon>Heteroderinae</taxon>
        <taxon>Heterodera</taxon>
    </lineage>
</organism>
<dbReference type="EMBL" id="JBICBT010000610">
    <property type="protein sequence ID" value="KAL3107659.1"/>
    <property type="molecule type" value="Genomic_DNA"/>
</dbReference>
<comment type="caution">
    <text evidence="1">The sequence shown here is derived from an EMBL/GenBank/DDBJ whole genome shotgun (WGS) entry which is preliminary data.</text>
</comment>
<dbReference type="InterPro" id="IPR038355">
    <property type="entry name" value="TNFAIP8_sf"/>
</dbReference>
<reference evidence="1 2" key="1">
    <citation type="submission" date="2024-10" db="EMBL/GenBank/DDBJ databases">
        <authorList>
            <person name="Kim D."/>
        </authorList>
    </citation>
    <scope>NUCLEOTIDE SEQUENCE [LARGE SCALE GENOMIC DNA]</scope>
    <source>
        <strain evidence="1">BH-2024</strain>
    </source>
</reference>
<dbReference type="Proteomes" id="UP001620626">
    <property type="component" value="Unassembled WGS sequence"/>
</dbReference>
<name>A0ABD2KXX4_9BILA</name>
<gene>
    <name evidence="1" type="ORF">niasHT_018857</name>
</gene>
<dbReference type="InterPro" id="IPR008477">
    <property type="entry name" value="TNFAIP8-like"/>
</dbReference>
<keyword evidence="2" id="KW-1185">Reference proteome</keyword>
<proteinExistence type="predicted"/>